<dbReference type="InterPro" id="IPR012349">
    <property type="entry name" value="Split_barrel_FMN-bd"/>
</dbReference>
<dbReference type="SMART" id="SM00903">
    <property type="entry name" value="Flavin_Reduct"/>
    <property type="match status" value="1"/>
</dbReference>
<evidence type="ECO:0000256" key="2">
    <source>
        <dbReference type="SAM" id="MobiDB-lite"/>
    </source>
</evidence>
<keyword evidence="1" id="KW-0560">Oxidoreductase</keyword>
<protein>
    <submittedName>
        <fullName evidence="4">NADH-FMN oxidoreductase RutF, flavin reductase (DIM6/NTAB) family</fullName>
    </submittedName>
</protein>
<proteinExistence type="predicted"/>
<dbReference type="Proteomes" id="UP000791080">
    <property type="component" value="Unassembled WGS sequence"/>
</dbReference>
<feature type="domain" description="Flavin reductase like" evidence="3">
    <location>
        <begin position="34"/>
        <end position="181"/>
    </location>
</feature>
<dbReference type="PANTHER" id="PTHR30466">
    <property type="entry name" value="FLAVIN REDUCTASE"/>
    <property type="match status" value="1"/>
</dbReference>
<organism evidence="4 5">
    <name type="scientific">Actinoalloteichus caeruleus DSM 43889</name>
    <dbReference type="NCBI Taxonomy" id="1120930"/>
    <lineage>
        <taxon>Bacteria</taxon>
        <taxon>Bacillati</taxon>
        <taxon>Actinomycetota</taxon>
        <taxon>Actinomycetes</taxon>
        <taxon>Pseudonocardiales</taxon>
        <taxon>Pseudonocardiaceae</taxon>
        <taxon>Actinoalloteichus</taxon>
        <taxon>Actinoalloteichus cyanogriseus</taxon>
    </lineage>
</organism>
<dbReference type="PANTHER" id="PTHR30466:SF1">
    <property type="entry name" value="FMN REDUCTASE (NADH) RUTF"/>
    <property type="match status" value="1"/>
</dbReference>
<dbReference type="Gene3D" id="2.30.110.10">
    <property type="entry name" value="Electron Transport, Fmn-binding Protein, Chain A"/>
    <property type="match status" value="1"/>
</dbReference>
<accession>A0ABT1JE41</accession>
<dbReference type="InterPro" id="IPR002563">
    <property type="entry name" value="Flavin_Rdtase-like_dom"/>
</dbReference>
<evidence type="ECO:0000313" key="5">
    <source>
        <dbReference type="Proteomes" id="UP000791080"/>
    </source>
</evidence>
<comment type="caution">
    <text evidence="4">The sequence shown here is derived from an EMBL/GenBank/DDBJ whole genome shotgun (WGS) entry which is preliminary data.</text>
</comment>
<dbReference type="SUPFAM" id="SSF50475">
    <property type="entry name" value="FMN-binding split barrel"/>
    <property type="match status" value="1"/>
</dbReference>
<feature type="region of interest" description="Disordered" evidence="2">
    <location>
        <begin position="1"/>
        <end position="25"/>
    </location>
</feature>
<evidence type="ECO:0000313" key="4">
    <source>
        <dbReference type="EMBL" id="MCP2330767.1"/>
    </source>
</evidence>
<keyword evidence="5" id="KW-1185">Reference proteome</keyword>
<reference evidence="4 5" key="1">
    <citation type="submission" date="2022-06" db="EMBL/GenBank/DDBJ databases">
        <title>Genomic Encyclopedia of Type Strains, Phase I: the one thousand microbial genomes (KMG-I) project.</title>
        <authorList>
            <person name="Kyrpides N."/>
        </authorList>
    </citation>
    <scope>NUCLEOTIDE SEQUENCE [LARGE SCALE GENOMIC DNA]</scope>
    <source>
        <strain evidence="4 5">DSM 43889</strain>
    </source>
</reference>
<dbReference type="InterPro" id="IPR050268">
    <property type="entry name" value="NADH-dep_flavin_reductase"/>
</dbReference>
<feature type="compositionally biased region" description="Basic and acidic residues" evidence="2">
    <location>
        <begin position="1"/>
        <end position="19"/>
    </location>
</feature>
<gene>
    <name evidence="4" type="ORF">G443_001037</name>
</gene>
<evidence type="ECO:0000259" key="3">
    <source>
        <dbReference type="SMART" id="SM00903"/>
    </source>
</evidence>
<sequence>MTGRDRPETPAAPGRHDGRGTGGVVEPSALRETMSWFATGVVVLTVTGERVHGMTANAVSSVSLRPPLVLCCVGRSATMHDAITAASGFAVSVLAADQEDTARYFADRNRPRGAAQFDTVACEPGPRTGAPLLAGALAWLECELTTSVTAGDHTVFLGEVVTARRGRGDRALTFFGGGYRALPAGDTRAGD</sequence>
<dbReference type="Pfam" id="PF01613">
    <property type="entry name" value="Flavin_Reduct"/>
    <property type="match status" value="1"/>
</dbReference>
<evidence type="ECO:0000256" key="1">
    <source>
        <dbReference type="ARBA" id="ARBA00023002"/>
    </source>
</evidence>
<dbReference type="EMBL" id="AUBJ02000001">
    <property type="protein sequence ID" value="MCP2330767.1"/>
    <property type="molecule type" value="Genomic_DNA"/>
</dbReference>
<name>A0ABT1JE41_ACTCY</name>